<feature type="transmembrane region" description="Helical" evidence="7">
    <location>
        <begin position="399"/>
        <end position="417"/>
    </location>
</feature>
<dbReference type="InterPro" id="IPR025857">
    <property type="entry name" value="MacB_PCD"/>
</dbReference>
<dbReference type="PANTHER" id="PTHR30489">
    <property type="entry name" value="LIPOPROTEIN-RELEASING SYSTEM TRANSMEMBRANE PROTEIN LOLE"/>
    <property type="match status" value="1"/>
</dbReference>
<feature type="transmembrane region" description="Helical" evidence="7">
    <location>
        <begin position="423"/>
        <end position="451"/>
    </location>
</feature>
<sequence length="830" mass="86525">MKLLASLFLASLAQRRLASALSLLAVALGVALGVAVSSVNRSALDEFAHGVRVISGEADLQLYGPRNGFDEALFPRVALLEGVDIASPVLELDVRVAGRDETLKVLGLDLLRAAAIQPSLRPQLARGESRMNVFGSDTVFLSPAALKALGLKQGDVLPLQVGLDQVELRVAGTAIGFVPGQRAALMDIGAAQWRLRQLGRLSRIDLRLSPGAVATDVRAALGHVLPPGVFAVEPDSREAQAGAMSRAYRANLTMLAVIALATGAFLVFATQTLSVVRRQSEFALLRALGVTQGGLLRGVLVEGASIGLFGGLVGLLLGYALAAVALALFGGDLGAGYFAGSRPTLQVDVYASVGFVVLGMLAALGGSLWPALHAARGAPALALRAGHDPAPPHVRGRPVWAVAMLCMATVLAMLPALDELPWGGYAAVACVLASAVCLLPNAALVITSALAKAPGLMFGMARARVAAASSHAVIAAGGVLASVALAVAMAIMVASFRHSVEDWLAVVLPADIYLRGGRSAPAAGLEPVVADKVRSVPGVARVDPIRHEQIRVSAEQLPLALVARPVPAGRAGRVFPMQREVPVTGPAVWISEAVADLHGWQPGQTIALPIGGALHSFQIAGIWRDYARQNGAVLIDLTLYRELTGDLRFNDLAVFAAPDASAEGLRTRLRETLGDRVEIASTEEIRRLSLGLFDRTFAVTYALEACAVLIGLFGIAASFAALAAARRREFGMLRHLGVTRREIGAMLAWEGALVALIGVCAGAMAGGGISVLLIRVVNRQSFHWSMDFAVPWQSLALFALAMLGVSALAAVLAGRSAMLQTAVHAVREDA</sequence>
<keyword evidence="4 7" id="KW-0812">Transmembrane</keyword>
<feature type="transmembrane region" description="Helical" evidence="7">
    <location>
        <begin position="701"/>
        <end position="725"/>
    </location>
</feature>
<feature type="transmembrane region" description="Helical" evidence="7">
    <location>
        <begin position="794"/>
        <end position="814"/>
    </location>
</feature>
<keyword evidence="3" id="KW-1003">Cell membrane</keyword>
<evidence type="ECO:0000259" key="8">
    <source>
        <dbReference type="Pfam" id="PF02687"/>
    </source>
</evidence>
<evidence type="ECO:0000256" key="2">
    <source>
        <dbReference type="ARBA" id="ARBA00005236"/>
    </source>
</evidence>
<dbReference type="RefSeq" id="WP_183631985.1">
    <property type="nucleotide sequence ID" value="NZ_BAABLE010000011.1"/>
</dbReference>
<evidence type="ECO:0000313" key="11">
    <source>
        <dbReference type="Proteomes" id="UP000561045"/>
    </source>
</evidence>
<dbReference type="GO" id="GO:0044874">
    <property type="term" value="P:lipoprotein localization to outer membrane"/>
    <property type="evidence" value="ECO:0007669"/>
    <property type="project" value="TreeGrafter"/>
</dbReference>
<evidence type="ECO:0000256" key="1">
    <source>
        <dbReference type="ARBA" id="ARBA00004651"/>
    </source>
</evidence>
<keyword evidence="5 7" id="KW-1133">Transmembrane helix</keyword>
<feature type="domain" description="ABC3 transporter permease C-terminal" evidence="8">
    <location>
        <begin position="254"/>
        <end position="377"/>
    </location>
</feature>
<evidence type="ECO:0000313" key="10">
    <source>
        <dbReference type="EMBL" id="MBB4011434.1"/>
    </source>
</evidence>
<accession>A0A840BGU9</accession>
<dbReference type="Pfam" id="PF02687">
    <property type="entry name" value="FtsX"/>
    <property type="match status" value="2"/>
</dbReference>
<dbReference type="InterPro" id="IPR051447">
    <property type="entry name" value="Lipoprotein-release_system"/>
</dbReference>
<feature type="transmembrane region" description="Helical" evidence="7">
    <location>
        <begin position="746"/>
        <end position="774"/>
    </location>
</feature>
<evidence type="ECO:0000256" key="3">
    <source>
        <dbReference type="ARBA" id="ARBA00022475"/>
    </source>
</evidence>
<organism evidence="10 11">
    <name type="scientific">Niveibacterium umoris</name>
    <dbReference type="NCBI Taxonomy" id="1193620"/>
    <lineage>
        <taxon>Bacteria</taxon>
        <taxon>Pseudomonadati</taxon>
        <taxon>Pseudomonadota</taxon>
        <taxon>Betaproteobacteria</taxon>
        <taxon>Rhodocyclales</taxon>
        <taxon>Rhodocyclaceae</taxon>
        <taxon>Niveibacterium</taxon>
    </lineage>
</organism>
<dbReference type="GO" id="GO:0098797">
    <property type="term" value="C:plasma membrane protein complex"/>
    <property type="evidence" value="ECO:0007669"/>
    <property type="project" value="TreeGrafter"/>
</dbReference>
<keyword evidence="11" id="KW-1185">Reference proteome</keyword>
<feature type="transmembrane region" description="Helical" evidence="7">
    <location>
        <begin position="349"/>
        <end position="369"/>
    </location>
</feature>
<dbReference type="PANTHER" id="PTHR30489:SF0">
    <property type="entry name" value="LIPOPROTEIN-RELEASING SYSTEM TRANSMEMBRANE PROTEIN LOLE"/>
    <property type="match status" value="1"/>
</dbReference>
<dbReference type="Proteomes" id="UP000561045">
    <property type="component" value="Unassembled WGS sequence"/>
</dbReference>
<proteinExistence type="inferred from homology"/>
<evidence type="ECO:0000256" key="6">
    <source>
        <dbReference type="ARBA" id="ARBA00023136"/>
    </source>
</evidence>
<reference evidence="10 11" key="1">
    <citation type="submission" date="2020-08" db="EMBL/GenBank/DDBJ databases">
        <title>Genomic Encyclopedia of Type Strains, Phase IV (KMG-IV): sequencing the most valuable type-strain genomes for metagenomic binning, comparative biology and taxonomic classification.</title>
        <authorList>
            <person name="Goeker M."/>
        </authorList>
    </citation>
    <scope>NUCLEOTIDE SEQUENCE [LARGE SCALE GENOMIC DNA]</scope>
    <source>
        <strain evidence="10 11">DSM 106739</strain>
    </source>
</reference>
<gene>
    <name evidence="10" type="ORF">GGR36_000742</name>
</gene>
<dbReference type="Pfam" id="PF12704">
    <property type="entry name" value="MacB_PCD"/>
    <property type="match status" value="2"/>
</dbReference>
<feature type="domain" description="ABC3 transporter permease C-terminal" evidence="8">
    <location>
        <begin position="706"/>
        <end position="817"/>
    </location>
</feature>
<feature type="transmembrane region" description="Helical" evidence="7">
    <location>
        <begin position="472"/>
        <end position="496"/>
    </location>
</feature>
<protein>
    <submittedName>
        <fullName evidence="10">Putative ABC transport system permease protein</fullName>
    </submittedName>
</protein>
<dbReference type="InterPro" id="IPR003838">
    <property type="entry name" value="ABC3_permease_C"/>
</dbReference>
<comment type="caution">
    <text evidence="10">The sequence shown here is derived from an EMBL/GenBank/DDBJ whole genome shotgun (WGS) entry which is preliminary data.</text>
</comment>
<evidence type="ECO:0000256" key="7">
    <source>
        <dbReference type="SAM" id="Phobius"/>
    </source>
</evidence>
<feature type="transmembrane region" description="Helical" evidence="7">
    <location>
        <begin position="306"/>
        <end position="329"/>
    </location>
</feature>
<evidence type="ECO:0000256" key="5">
    <source>
        <dbReference type="ARBA" id="ARBA00022989"/>
    </source>
</evidence>
<evidence type="ECO:0000259" key="9">
    <source>
        <dbReference type="Pfam" id="PF12704"/>
    </source>
</evidence>
<feature type="domain" description="MacB-like periplasmic core" evidence="9">
    <location>
        <begin position="19"/>
        <end position="221"/>
    </location>
</feature>
<comment type="subcellular location">
    <subcellularLocation>
        <location evidence="1">Cell membrane</location>
        <topology evidence="1">Multi-pass membrane protein</topology>
    </subcellularLocation>
</comment>
<name>A0A840BGU9_9RHOO</name>
<keyword evidence="6 7" id="KW-0472">Membrane</keyword>
<comment type="similarity">
    <text evidence="2">Belongs to the ABC-4 integral membrane protein family. LolC/E subfamily.</text>
</comment>
<dbReference type="EMBL" id="JACIET010000001">
    <property type="protein sequence ID" value="MBB4011434.1"/>
    <property type="molecule type" value="Genomic_DNA"/>
</dbReference>
<evidence type="ECO:0000256" key="4">
    <source>
        <dbReference type="ARBA" id="ARBA00022692"/>
    </source>
</evidence>
<feature type="transmembrane region" description="Helical" evidence="7">
    <location>
        <begin position="254"/>
        <end position="276"/>
    </location>
</feature>
<feature type="domain" description="MacB-like periplasmic core" evidence="9">
    <location>
        <begin position="473"/>
        <end position="671"/>
    </location>
</feature>
<dbReference type="AlphaFoldDB" id="A0A840BGU9"/>